<keyword evidence="9 13" id="KW-0472">Membrane</keyword>
<evidence type="ECO:0000256" key="7">
    <source>
        <dbReference type="ARBA" id="ARBA00022912"/>
    </source>
</evidence>
<comment type="caution">
    <text evidence="17">The sequence shown here is derived from an EMBL/GenBank/DDBJ whole genome shotgun (WGS) entry which is preliminary data.</text>
</comment>
<dbReference type="OrthoDB" id="8609993at2759"/>
<dbReference type="PROSITE" id="PS50056">
    <property type="entry name" value="TYR_PHOSPHATASE_2"/>
    <property type="match status" value="1"/>
</dbReference>
<dbReference type="PROSITE" id="PS50853">
    <property type="entry name" value="FN3"/>
    <property type="match status" value="9"/>
</dbReference>
<keyword evidence="3 13" id="KW-0812">Transmembrane</keyword>
<dbReference type="Gene3D" id="2.60.40.10">
    <property type="entry name" value="Immunoglobulins"/>
    <property type="match status" value="11"/>
</dbReference>
<dbReference type="SMART" id="SM00194">
    <property type="entry name" value="PTPc"/>
    <property type="match status" value="1"/>
</dbReference>
<reference evidence="17 18" key="1">
    <citation type="journal article" date="2019" name="Sci. Data">
        <title>Hybrid genome assembly and annotation of Danionella translucida.</title>
        <authorList>
            <person name="Kadobianskyi M."/>
            <person name="Schulze L."/>
            <person name="Schuelke M."/>
            <person name="Judkewitz B."/>
        </authorList>
    </citation>
    <scope>NUCLEOTIDE SEQUENCE [LARGE SCALE GENOMIC DNA]</scope>
    <source>
        <strain evidence="17 18">Bolton</strain>
    </source>
</reference>
<dbReference type="Pfam" id="PF00041">
    <property type="entry name" value="fn3"/>
    <property type="match status" value="7"/>
</dbReference>
<evidence type="ECO:0000256" key="2">
    <source>
        <dbReference type="ARBA" id="ARBA00013064"/>
    </source>
</evidence>
<dbReference type="GO" id="GO:0004725">
    <property type="term" value="F:protein tyrosine phosphatase activity"/>
    <property type="evidence" value="ECO:0007669"/>
    <property type="project" value="UniProtKB-EC"/>
</dbReference>
<dbReference type="PRINTS" id="PR00700">
    <property type="entry name" value="PRTYPHPHTASE"/>
</dbReference>
<dbReference type="EC" id="3.1.3.48" evidence="2"/>
<feature type="domain" description="Fibronectin type-III" evidence="16">
    <location>
        <begin position="283"/>
        <end position="371"/>
    </location>
</feature>
<dbReference type="InterPro" id="IPR000387">
    <property type="entry name" value="Tyr_Pase_dom"/>
</dbReference>
<dbReference type="FunFam" id="3.90.190.10:FF:000009">
    <property type="entry name" value="Receptor-type tyrosine-protein phosphatase beta"/>
    <property type="match status" value="1"/>
</dbReference>
<comment type="similarity">
    <text evidence="11">Belongs to the protein-tyrosine phosphatase family. Receptor class 3 subfamily.</text>
</comment>
<proteinExistence type="inferred from homology"/>
<sequence>MVLFGSQCYFNTNSTSPDITLFFGDSLSCSLHNASFTNTSQNTISVTGLQPGNSYVFKVNCSDVCCGNLSTNSFGNFTIVQLNTTSVYINWTAQLPQGNQGFTLRPAQVENITILNCDNSSVTVRWLEPLGNVDYYMVVLNNRSISPINNNTLVISNLTAGSLYNLTVTSFSGDLKSDSSVVVTIATKPNPAEALGVNTQTNTSISLMWSKPLSMDGVIVSYEVSYRNNPSGVELTLNQTSFLNVTLNNLLSGCQYDIRVVTKGVSDLRSTNKTLTAYTAPNTVQNLAVSNVSTHSFSLSWLPPSGTSSLFSYSISISPSALTLNTTSSSYQATELQPGTQYKCSVRTLIAAGNISGSPWLIACSTKPLPVTNLTASPVGTSGMFLSWSHQSLNKSLYQYNVSVLGESFLISSESKNIPNLTPGSNYSFTVQTLANGIISDSVIISAFTGLDKASNISLVGTTQSMRVEWKSPVGSVSLFTIKMLQMNGTLLKTENRTNESAVVFTDLLPGTQYSFIVTSISGPIQQDSDSVSNATQPTPPGEMKVEMASTTMLNISWPQPLNMSVVPHSFFLEYSNSTLFAQSVNCSQNYTSLKGLSAGVPYNITLRTVAALEYLSTPQSCTAYTNPTPVEDLRVNKFSDTSLTLSWVQHDLQQYGYLYLLNFTHPNGTADQRSVENTTVRLFPLKSASQYNISVITQTAGGTKSDPQFITACTKPFPVNNVRIKLVNASTVSLSWAPPQEFQSGISYQVSLCNSTENCLNLSTSSENITVPNLVPGTLYQFILYSLANGILSEPVNTSVLTEPLMVVPSVSNQGSNHSLLVTWELPVGGLDWYILNISSDGWTDSKVLNNTERSHTFTQLKAAAVFTVTLAIVKGSFQKTSQPSNRSVLFQWDEEQDMAPGSFNYNVSYWPNNGNIVNPTSNTLLLDGLQSGTLYNVSFATVGPMGFQSKSVQCHVTTKPDPVQNLKVNSTTTQSISLIWDQVLGVPKYLVSVSSQTEVKNFTVSNSRTIENLLPSTQYNISVQSSTPDNTEGEAMWLLACTDAAPVESVVCVGPNLTAAELYISWTFPLGGNQGFDVKLDPSLSALTNNPNYSFTGLEYNTWYNVVIWTLGCGKKSTAMEMPCKTGFTNPVLPQITAVRISERQYNRFTLIIQLDAFNGSKGTVLYYGVLVSSGSFECLEQDTKCLLNTYNDWKAERSNTFLATVKSTDTRSVQEHIVAIGDQTMWNSYTNGELNAKGSYKFAIIAFTHLELRNGLVDVTNSYFSISASYQSPITLPENPVVIGGAASGIGVAAVLVVIIIGVLVCRRSDPVQDLRPVGINQSKDVALAPENKTKNRYNNVLPYDCSRVKLSVLGNPYDDYINANYMPGYISKKEFIAAQGPLPCTVNDFWRMIWEKNIHTIVKCEEYWPAESKHFNNLLVTTTSEIKLEEWSLRDFEVKNLRTAESRAVRHFHFTAWPDHGVPETTELLINFRHLVREHMEQYSRHSPTLVHCSAGVGRTGTFIAIDRLIFQIERDGVVDVFGVIHDLRMHRPLMVQTEDQYVFLNQCAMDIIKSRTGNNVDLIYQNTAALTIYENFEPLKKDKIGYHNA</sequence>
<keyword evidence="5" id="KW-0677">Repeat</keyword>
<evidence type="ECO:0000256" key="1">
    <source>
        <dbReference type="ARBA" id="ARBA00004479"/>
    </source>
</evidence>
<feature type="domain" description="Fibronectin type-III" evidence="16">
    <location>
        <begin position="191"/>
        <end position="282"/>
    </location>
</feature>
<dbReference type="SMART" id="SM00404">
    <property type="entry name" value="PTPc_motif"/>
    <property type="match status" value="1"/>
</dbReference>
<dbReference type="PROSITE" id="PS00383">
    <property type="entry name" value="TYR_PHOSPHATASE_1"/>
    <property type="match status" value="1"/>
</dbReference>
<dbReference type="InterPro" id="IPR041201">
    <property type="entry name" value="PTPRJ_TM"/>
</dbReference>
<feature type="domain" description="Tyrosine specific protein phosphatases" evidence="15">
    <location>
        <begin position="1474"/>
        <end position="1547"/>
    </location>
</feature>
<name>A0A553Q780_9TELE</name>
<dbReference type="InterPro" id="IPR003961">
    <property type="entry name" value="FN3_dom"/>
</dbReference>
<keyword evidence="7" id="KW-0904">Protein phosphatase</keyword>
<evidence type="ECO:0000256" key="12">
    <source>
        <dbReference type="ARBA" id="ARBA00051722"/>
    </source>
</evidence>
<feature type="domain" description="Fibronectin type-III" evidence="16">
    <location>
        <begin position="964"/>
        <end position="1047"/>
    </location>
</feature>
<dbReference type="InterPro" id="IPR003595">
    <property type="entry name" value="Tyr_Pase_cat"/>
</dbReference>
<dbReference type="PANTHER" id="PTHR46957:SF5">
    <property type="entry name" value="PROTEIN-TYROSINE-PHOSPHATASE"/>
    <property type="match status" value="1"/>
</dbReference>
<dbReference type="Proteomes" id="UP000316079">
    <property type="component" value="Unassembled WGS sequence"/>
</dbReference>
<keyword evidence="8 13" id="KW-1133">Transmembrane helix</keyword>
<protein>
    <recommendedName>
        <fullName evidence="2">protein-tyrosine-phosphatase</fullName>
        <ecNumber evidence="2">3.1.3.48</ecNumber>
    </recommendedName>
</protein>
<dbReference type="InterPro" id="IPR029021">
    <property type="entry name" value="Prot-tyrosine_phosphatase-like"/>
</dbReference>
<feature type="domain" description="Fibronectin type-III" evidence="16">
    <location>
        <begin position="630"/>
        <end position="718"/>
    </location>
</feature>
<dbReference type="GO" id="GO:0032502">
    <property type="term" value="P:developmental process"/>
    <property type="evidence" value="ECO:0007669"/>
    <property type="project" value="UniProtKB-ARBA"/>
</dbReference>
<dbReference type="InterPro" id="IPR016130">
    <property type="entry name" value="Tyr_Pase_AS"/>
</dbReference>
<evidence type="ECO:0000256" key="11">
    <source>
        <dbReference type="ARBA" id="ARBA00025789"/>
    </source>
</evidence>
<dbReference type="InterPro" id="IPR036116">
    <property type="entry name" value="FN3_sf"/>
</dbReference>
<evidence type="ECO:0000259" key="14">
    <source>
        <dbReference type="PROSITE" id="PS50055"/>
    </source>
</evidence>
<dbReference type="InterPro" id="IPR013783">
    <property type="entry name" value="Ig-like_fold"/>
</dbReference>
<dbReference type="InterPro" id="IPR000242">
    <property type="entry name" value="PTP_cat"/>
</dbReference>
<dbReference type="SMART" id="SM00060">
    <property type="entry name" value="FN3"/>
    <property type="match status" value="11"/>
</dbReference>
<evidence type="ECO:0000256" key="6">
    <source>
        <dbReference type="ARBA" id="ARBA00022801"/>
    </source>
</evidence>
<feature type="domain" description="Tyrosine-protein phosphatase" evidence="14">
    <location>
        <begin position="1330"/>
        <end position="1556"/>
    </location>
</feature>
<comment type="catalytic activity">
    <reaction evidence="12">
        <text>O-phospho-L-tyrosyl-[protein] + H2O = L-tyrosyl-[protein] + phosphate</text>
        <dbReference type="Rhea" id="RHEA:10684"/>
        <dbReference type="Rhea" id="RHEA-COMP:10136"/>
        <dbReference type="Rhea" id="RHEA-COMP:20101"/>
        <dbReference type="ChEBI" id="CHEBI:15377"/>
        <dbReference type="ChEBI" id="CHEBI:43474"/>
        <dbReference type="ChEBI" id="CHEBI:46858"/>
        <dbReference type="ChEBI" id="CHEBI:61978"/>
        <dbReference type="EC" id="3.1.3.48"/>
    </reaction>
</comment>
<evidence type="ECO:0000256" key="5">
    <source>
        <dbReference type="ARBA" id="ARBA00022737"/>
    </source>
</evidence>
<dbReference type="EMBL" id="SRMA01026257">
    <property type="protein sequence ID" value="TRY85789.1"/>
    <property type="molecule type" value="Genomic_DNA"/>
</dbReference>
<dbReference type="InterPro" id="IPR050713">
    <property type="entry name" value="RTP_Phos/Ushers"/>
</dbReference>
<keyword evidence="4" id="KW-0732">Signal</keyword>
<dbReference type="Gene3D" id="3.90.190.10">
    <property type="entry name" value="Protein tyrosine phosphatase superfamily"/>
    <property type="match status" value="1"/>
</dbReference>
<feature type="transmembrane region" description="Helical" evidence="13">
    <location>
        <begin position="1284"/>
        <end position="1309"/>
    </location>
</feature>
<dbReference type="Pfam" id="PF18861">
    <property type="entry name" value="PTP_tm"/>
    <property type="match status" value="1"/>
</dbReference>
<evidence type="ECO:0000256" key="10">
    <source>
        <dbReference type="ARBA" id="ARBA00023180"/>
    </source>
</evidence>
<accession>A0A553Q780</accession>
<keyword evidence="6" id="KW-0378">Hydrolase</keyword>
<evidence type="ECO:0000256" key="9">
    <source>
        <dbReference type="ARBA" id="ARBA00023136"/>
    </source>
</evidence>
<keyword evidence="10" id="KW-0325">Glycoprotein</keyword>
<dbReference type="Pfam" id="PF00102">
    <property type="entry name" value="Y_phosphatase"/>
    <property type="match status" value="1"/>
</dbReference>
<evidence type="ECO:0000259" key="15">
    <source>
        <dbReference type="PROSITE" id="PS50056"/>
    </source>
</evidence>
<dbReference type="SUPFAM" id="SSF52799">
    <property type="entry name" value="(Phosphotyrosine protein) phosphatases II"/>
    <property type="match status" value="1"/>
</dbReference>
<dbReference type="GO" id="GO:0016020">
    <property type="term" value="C:membrane"/>
    <property type="evidence" value="ECO:0007669"/>
    <property type="project" value="UniProtKB-SubCell"/>
</dbReference>
<evidence type="ECO:0000313" key="17">
    <source>
        <dbReference type="EMBL" id="TRY85789.1"/>
    </source>
</evidence>
<feature type="domain" description="Fibronectin type-III" evidence="16">
    <location>
        <begin position="447"/>
        <end position="539"/>
    </location>
</feature>
<evidence type="ECO:0000256" key="4">
    <source>
        <dbReference type="ARBA" id="ARBA00022729"/>
    </source>
</evidence>
<feature type="domain" description="Fibronectin type-III" evidence="16">
    <location>
        <begin position="540"/>
        <end position="629"/>
    </location>
</feature>
<dbReference type="STRING" id="623744.A0A553Q780"/>
<evidence type="ECO:0000256" key="8">
    <source>
        <dbReference type="ARBA" id="ARBA00022989"/>
    </source>
</evidence>
<evidence type="ECO:0000313" key="18">
    <source>
        <dbReference type="Proteomes" id="UP000316079"/>
    </source>
</evidence>
<dbReference type="GO" id="GO:0043235">
    <property type="term" value="C:receptor complex"/>
    <property type="evidence" value="ECO:0007669"/>
    <property type="project" value="TreeGrafter"/>
</dbReference>
<feature type="domain" description="Fibronectin type-III" evidence="16">
    <location>
        <begin position="875"/>
        <end position="963"/>
    </location>
</feature>
<organism evidence="17 18">
    <name type="scientific">Danionella cerebrum</name>
    <dbReference type="NCBI Taxonomy" id="2873325"/>
    <lineage>
        <taxon>Eukaryota</taxon>
        <taxon>Metazoa</taxon>
        <taxon>Chordata</taxon>
        <taxon>Craniata</taxon>
        <taxon>Vertebrata</taxon>
        <taxon>Euteleostomi</taxon>
        <taxon>Actinopterygii</taxon>
        <taxon>Neopterygii</taxon>
        <taxon>Teleostei</taxon>
        <taxon>Ostariophysi</taxon>
        <taxon>Cypriniformes</taxon>
        <taxon>Danionidae</taxon>
        <taxon>Danioninae</taxon>
        <taxon>Danionella</taxon>
    </lineage>
</organism>
<evidence type="ECO:0000256" key="3">
    <source>
        <dbReference type="ARBA" id="ARBA00022692"/>
    </source>
</evidence>
<dbReference type="PANTHER" id="PTHR46957">
    <property type="entry name" value="CYTOKINE RECEPTOR"/>
    <property type="match status" value="1"/>
</dbReference>
<dbReference type="PROSITE" id="PS50055">
    <property type="entry name" value="TYR_PHOSPHATASE_PTP"/>
    <property type="match status" value="1"/>
</dbReference>
<dbReference type="SUPFAM" id="SSF49265">
    <property type="entry name" value="Fibronectin type III"/>
    <property type="match status" value="6"/>
</dbReference>
<dbReference type="CDD" id="cd00063">
    <property type="entry name" value="FN3"/>
    <property type="match status" value="10"/>
</dbReference>
<evidence type="ECO:0000259" key="16">
    <source>
        <dbReference type="PROSITE" id="PS50853"/>
    </source>
</evidence>
<evidence type="ECO:0000256" key="13">
    <source>
        <dbReference type="SAM" id="Phobius"/>
    </source>
</evidence>
<feature type="domain" description="Fibronectin type-III" evidence="16">
    <location>
        <begin position="719"/>
        <end position="807"/>
    </location>
</feature>
<gene>
    <name evidence="17" type="ORF">DNTS_014591</name>
</gene>
<keyword evidence="18" id="KW-1185">Reference proteome</keyword>
<feature type="domain" description="Fibronectin type-III" evidence="16">
    <location>
        <begin position="108"/>
        <end position="190"/>
    </location>
</feature>
<comment type="subcellular location">
    <subcellularLocation>
        <location evidence="1">Membrane</location>
        <topology evidence="1">Single-pass type I membrane protein</topology>
    </subcellularLocation>
</comment>